<dbReference type="Pfam" id="PF00119">
    <property type="entry name" value="ATP-synt_A"/>
    <property type="match status" value="1"/>
</dbReference>
<keyword evidence="11" id="KW-0066">ATP synthesis</keyword>
<dbReference type="PANTHER" id="PTHR42823">
    <property type="entry name" value="ATP SYNTHASE SUBUNIT A, CHLOROPLASTIC"/>
    <property type="match status" value="1"/>
</dbReference>
<dbReference type="PROSITE" id="PS00449">
    <property type="entry name" value="ATPASE_A"/>
    <property type="match status" value="1"/>
</dbReference>
<dbReference type="GO" id="GO:0015078">
    <property type="term" value="F:proton transmembrane transporter activity"/>
    <property type="evidence" value="ECO:0007669"/>
    <property type="project" value="InterPro"/>
</dbReference>
<protein>
    <recommendedName>
        <fullName evidence="12">ATP synthase subunit a, chloroplastic</fullName>
    </recommendedName>
</protein>
<evidence type="ECO:0000256" key="11">
    <source>
        <dbReference type="ARBA" id="ARBA00023310"/>
    </source>
</evidence>
<dbReference type="NCBIfam" id="TIGR01131">
    <property type="entry name" value="ATP_synt_6_or_A"/>
    <property type="match status" value="1"/>
</dbReference>
<comment type="subcellular location">
    <subcellularLocation>
        <location evidence="1">Membrane</location>
        <topology evidence="1">Multi-pass membrane protein</topology>
    </subcellularLocation>
    <subcellularLocation>
        <location evidence="2">Plastid</location>
    </subcellularLocation>
</comment>
<dbReference type="SUPFAM" id="SSF81336">
    <property type="entry name" value="F1F0 ATP synthase subunit A"/>
    <property type="match status" value="1"/>
</dbReference>
<geneLocation type="plastid" evidence="14"/>
<name>A0A2Z5ZAC3_9STRA</name>
<evidence type="ECO:0000256" key="10">
    <source>
        <dbReference type="ARBA" id="ARBA00023136"/>
    </source>
</evidence>
<evidence type="ECO:0000256" key="5">
    <source>
        <dbReference type="ARBA" id="ARBA00022547"/>
    </source>
</evidence>
<evidence type="ECO:0000256" key="13">
    <source>
        <dbReference type="SAM" id="Phobius"/>
    </source>
</evidence>
<dbReference type="InterPro" id="IPR035908">
    <property type="entry name" value="F0_ATP_A_sf"/>
</dbReference>
<proteinExistence type="inferred from homology"/>
<evidence type="ECO:0000256" key="12">
    <source>
        <dbReference type="ARBA" id="ARBA00074744"/>
    </source>
</evidence>
<dbReference type="CDD" id="cd00310">
    <property type="entry name" value="ATP-synt_Fo_a_6"/>
    <property type="match status" value="1"/>
</dbReference>
<organism evidence="14">
    <name type="scientific">Nitzschia sp. PL1-4</name>
    <dbReference type="NCBI Taxonomy" id="2083272"/>
    <lineage>
        <taxon>Eukaryota</taxon>
        <taxon>Sar</taxon>
        <taxon>Stramenopiles</taxon>
        <taxon>Ochrophyta</taxon>
        <taxon>Bacillariophyta</taxon>
        <taxon>Bacillariophyceae</taxon>
        <taxon>Bacillariophycidae</taxon>
        <taxon>Bacillariales</taxon>
        <taxon>Bacillariaceae</taxon>
        <taxon>Nitzschia</taxon>
    </lineage>
</organism>
<dbReference type="FunFam" id="1.20.120.220:FF:000001">
    <property type="entry name" value="ATP synthase subunit a, chloroplastic"/>
    <property type="match status" value="1"/>
</dbReference>
<dbReference type="GO" id="GO:0015986">
    <property type="term" value="P:proton motive force-driven ATP synthesis"/>
    <property type="evidence" value="ECO:0007669"/>
    <property type="project" value="InterPro"/>
</dbReference>
<evidence type="ECO:0000256" key="8">
    <source>
        <dbReference type="ARBA" id="ARBA00022989"/>
    </source>
</evidence>
<feature type="transmembrane region" description="Helical" evidence="13">
    <location>
        <begin position="205"/>
        <end position="226"/>
    </location>
</feature>
<evidence type="ECO:0000313" key="14">
    <source>
        <dbReference type="EMBL" id="BBC77549.1"/>
    </source>
</evidence>
<evidence type="ECO:0000256" key="4">
    <source>
        <dbReference type="ARBA" id="ARBA00022448"/>
    </source>
</evidence>
<accession>A0A2Z5ZAC3</accession>
<evidence type="ECO:0000256" key="2">
    <source>
        <dbReference type="ARBA" id="ARBA00004474"/>
    </source>
</evidence>
<keyword evidence="9" id="KW-0406">Ion transport</keyword>
<dbReference type="GO" id="GO:0009536">
    <property type="term" value="C:plastid"/>
    <property type="evidence" value="ECO:0007669"/>
    <property type="project" value="UniProtKB-SubCell"/>
</dbReference>
<keyword evidence="4" id="KW-0813">Transport</keyword>
<evidence type="ECO:0000256" key="6">
    <source>
        <dbReference type="ARBA" id="ARBA00022692"/>
    </source>
</evidence>
<feature type="transmembrane region" description="Helical" evidence="13">
    <location>
        <begin position="177"/>
        <end position="199"/>
    </location>
</feature>
<evidence type="ECO:0000256" key="3">
    <source>
        <dbReference type="ARBA" id="ARBA00006810"/>
    </source>
</evidence>
<dbReference type="PANTHER" id="PTHR42823:SF3">
    <property type="entry name" value="ATP SYNTHASE SUBUNIT A, CHLOROPLASTIC"/>
    <property type="match status" value="1"/>
</dbReference>
<dbReference type="Gene3D" id="1.20.120.220">
    <property type="entry name" value="ATP synthase, F0 complex, subunit A"/>
    <property type="match status" value="1"/>
</dbReference>
<evidence type="ECO:0000256" key="1">
    <source>
        <dbReference type="ARBA" id="ARBA00004141"/>
    </source>
</evidence>
<dbReference type="InterPro" id="IPR045082">
    <property type="entry name" value="ATP_syn_F0_a_bact/chloroplast"/>
</dbReference>
<keyword evidence="10 13" id="KW-0472">Membrane</keyword>
<dbReference type="AlphaFoldDB" id="A0A2Z5ZAC3"/>
<dbReference type="InterPro" id="IPR000568">
    <property type="entry name" value="ATP_synth_F0_asu"/>
</dbReference>
<dbReference type="HAMAP" id="MF_01393">
    <property type="entry name" value="ATP_synth_a_bact"/>
    <property type="match status" value="1"/>
</dbReference>
<reference evidence="14" key="1">
    <citation type="submission" date="2018-02" db="EMBL/GenBank/DDBJ databases">
        <title>Evolution and diversity of non-photosynthetic diatom plastid genomes.</title>
        <authorList>
            <person name="Kamikawa R."/>
            <person name="Ishii K."/>
        </authorList>
    </citation>
    <scope>NUCLEOTIDE SEQUENCE</scope>
    <source>
        <strain evidence="14">PL1-4</strain>
    </source>
</reference>
<dbReference type="PRINTS" id="PR00123">
    <property type="entry name" value="ATPASEA"/>
</dbReference>
<keyword evidence="14" id="KW-0934">Plastid</keyword>
<feature type="transmembrane region" description="Helical" evidence="13">
    <location>
        <begin position="20"/>
        <end position="45"/>
    </location>
</feature>
<feature type="transmembrane region" description="Helical" evidence="13">
    <location>
        <begin position="119"/>
        <end position="138"/>
    </location>
</feature>
<keyword evidence="7" id="KW-0375">Hydrogen ion transport</keyword>
<keyword evidence="8 13" id="KW-1133">Transmembrane helix</keyword>
<dbReference type="EMBL" id="AP018506">
    <property type="protein sequence ID" value="BBC77549.1"/>
    <property type="molecule type" value="Genomic_DNA"/>
</dbReference>
<feature type="transmembrane region" description="Helical" evidence="13">
    <location>
        <begin position="79"/>
        <end position="99"/>
    </location>
</feature>
<comment type="similarity">
    <text evidence="3">Belongs to the ATPase A chain family.</text>
</comment>
<dbReference type="GO" id="GO:0045259">
    <property type="term" value="C:proton-transporting ATP synthase complex"/>
    <property type="evidence" value="ECO:0007669"/>
    <property type="project" value="UniProtKB-KW"/>
</dbReference>
<dbReference type="InterPro" id="IPR023011">
    <property type="entry name" value="ATP_synth_F0_asu_AS"/>
</dbReference>
<sequence>MLLTKIEIGTHLYWKFAGYLIHGQVFIVSWFVLFNLMIISTFLIFNLKNIPSNFQILLEINLKFIKNILKNYLGENYNIGWISFIGTFFLFILDSNWSGSLIPWKLIKLSKGELSAPTSNLNTTSMLALVVSFSYFYIGILKKRLKFFNHYVKPFMLFLPFNIIEDITKPLSLSFRLFGNVIADELTISVLTSLIPLFIPLPIMLLGIFTGFIQALIFVTLATSYISEAVC</sequence>
<keyword evidence="6 13" id="KW-0812">Transmembrane</keyword>
<gene>
    <name evidence="14" type="primary">atpI</name>
</gene>
<keyword evidence="5" id="KW-0138">CF(0)</keyword>
<evidence type="ECO:0000256" key="7">
    <source>
        <dbReference type="ARBA" id="ARBA00022781"/>
    </source>
</evidence>
<evidence type="ECO:0000256" key="9">
    <source>
        <dbReference type="ARBA" id="ARBA00023065"/>
    </source>
</evidence>